<feature type="domain" description="RiboL-PSP-HEPN" evidence="1">
    <location>
        <begin position="25"/>
        <end position="218"/>
    </location>
</feature>
<sequence length="238" mass="27599">MAYIKSASRKQFEQIHSNLLEQVRYVSKIKELRTDIIHSVYNNAIFRVSAAFEDYIKDVLEDWIDMLNQNNGCLSHLPDEIILFSLFKNQEKNFINYVSHGSESIMMSDLNKCKDKLQALSSPNSPVKPVIVPKQLIMDKKYPSKKNIKLLFNRFGIKDILKAMTAKGKKDYEFMLQSFSDSRTELAHSYSSINLSKDTVIDKLNNVKEIVRIMDRILYSHVCDKSGSEYWKTELLAI</sequence>
<dbReference type="AlphaFoldDB" id="B7UT14"/>
<name>B7UT14_ECO27</name>
<reference evidence="2 3" key="1">
    <citation type="journal article" date="2009" name="J. Bacteriol.">
        <title>Complete genome sequence and comparative genome analysis of enteropathogenic Escherichia coli O127:H6 strain E2348/69.</title>
        <authorList>
            <person name="Iguchi A."/>
            <person name="Thomson N.R."/>
            <person name="Ogura Y."/>
            <person name="Saunders D."/>
            <person name="Ooka T."/>
            <person name="Henderson I.R."/>
            <person name="Harris D."/>
            <person name="Asadulghani M."/>
            <person name="Kurokawa K."/>
            <person name="Dean P."/>
            <person name="Kenny B."/>
            <person name="Quail M.A."/>
            <person name="Thurston S."/>
            <person name="Dougan G."/>
            <person name="Hayashi T."/>
            <person name="Parkhill J."/>
            <person name="Frankel G."/>
        </authorList>
    </citation>
    <scope>NUCLEOTIDE SEQUENCE [LARGE SCALE GENOMIC DNA]</scope>
    <source>
        <strain evidence="3">E2348/69 / EPEC</strain>
    </source>
</reference>
<gene>
    <name evidence="2" type="ordered locus">E2348C_2118</name>
</gene>
<accession>B7UT14</accession>
<dbReference type="RefSeq" id="WP_000323418.1">
    <property type="nucleotide sequence ID" value="NC_011601.1"/>
</dbReference>
<organism evidence="2 3">
    <name type="scientific">Escherichia coli O127:H6 (strain E2348/69 / EPEC)</name>
    <dbReference type="NCBI Taxonomy" id="574521"/>
    <lineage>
        <taxon>Bacteria</taxon>
        <taxon>Pseudomonadati</taxon>
        <taxon>Pseudomonadota</taxon>
        <taxon>Gammaproteobacteria</taxon>
        <taxon>Enterobacterales</taxon>
        <taxon>Enterobacteriaceae</taxon>
        <taxon>Escherichia</taxon>
    </lineage>
</organism>
<dbReference type="HOGENOM" id="CLU_1164423_0_0_6"/>
<keyword evidence="3" id="KW-1185">Reference proteome</keyword>
<evidence type="ECO:0000313" key="2">
    <source>
        <dbReference type="EMBL" id="CAS09666.1"/>
    </source>
</evidence>
<dbReference type="EMBL" id="FM180568">
    <property type="protein sequence ID" value="CAS09666.1"/>
    <property type="molecule type" value="Genomic_DNA"/>
</dbReference>
<dbReference type="InterPro" id="IPR041519">
    <property type="entry name" value="HEPN_RiboL-PSP"/>
</dbReference>
<dbReference type="KEGG" id="ecg:E2348C_2118"/>
<dbReference type="Proteomes" id="UP000008205">
    <property type="component" value="Chromosome"/>
</dbReference>
<protein>
    <recommendedName>
        <fullName evidence="1">RiboL-PSP-HEPN domain-containing protein</fullName>
    </recommendedName>
</protein>
<dbReference type="Pfam" id="PF18735">
    <property type="entry name" value="HEPN_RiboL-PSP"/>
    <property type="match status" value="1"/>
</dbReference>
<evidence type="ECO:0000259" key="1">
    <source>
        <dbReference type="Pfam" id="PF18735"/>
    </source>
</evidence>
<evidence type="ECO:0000313" key="3">
    <source>
        <dbReference type="Proteomes" id="UP000008205"/>
    </source>
</evidence>
<proteinExistence type="predicted"/>